<dbReference type="Proteomes" id="UP000222142">
    <property type="component" value="Segment"/>
</dbReference>
<accession>A0A0S2GLI8</accession>
<reference evidence="1 2" key="1">
    <citation type="submission" date="2015-10" db="EMBL/GenBank/DDBJ databases">
        <title>Whole Genome Sequencing of Bacillus ACT Group Temperature Bacteriophages.</title>
        <authorList>
            <person name="Fouts D.E."/>
            <person name="Rasko D.A."/>
            <person name="Cer R.R."/>
            <person name="Jiang L."/>
            <person name="Fedorova N.B."/>
            <person name="Shvartsbeyn A."/>
            <person name="Read T.D."/>
            <person name="Gill S.R."/>
            <person name="Klumpp J."/>
            <person name="Calendar R."/>
        </authorList>
    </citation>
    <scope>NUCLEOTIDE SEQUENCE [LARGE SCALE GENOMIC DNA]</scope>
</reference>
<organism evidence="1 2">
    <name type="scientific">Bacillus phage phi4I1</name>
    <dbReference type="NCBI Taxonomy" id="1643325"/>
    <lineage>
        <taxon>Viruses</taxon>
        <taxon>Duplodnaviria</taxon>
        <taxon>Heunggongvirae</taxon>
        <taxon>Uroviricota</taxon>
        <taxon>Caudoviricetes</taxon>
        <taxon>Camtrevirus</taxon>
        <taxon>Camtrevirus BtCS33</taxon>
    </lineage>
</organism>
<gene>
    <name evidence="1" type="ORF">XO27_0032</name>
</gene>
<protein>
    <submittedName>
        <fullName evidence="1">Uncharacterized protein</fullName>
    </submittedName>
</protein>
<evidence type="ECO:0000313" key="1">
    <source>
        <dbReference type="EMBL" id="ALN97366.1"/>
    </source>
</evidence>
<sequence length="43" mass="4914">MGLNGLIGGIEMTKEEIVELFLNTVDEAKPELIEEYIEESFRI</sequence>
<evidence type="ECO:0000313" key="2">
    <source>
        <dbReference type="Proteomes" id="UP000222142"/>
    </source>
</evidence>
<proteinExistence type="predicted"/>
<dbReference type="EMBL" id="KT967075">
    <property type="protein sequence ID" value="ALN97366.1"/>
    <property type="molecule type" value="Genomic_DNA"/>
</dbReference>
<name>A0A0S2GLI8_9CAUD</name>